<evidence type="ECO:0000256" key="1">
    <source>
        <dbReference type="ARBA" id="ARBA00003195"/>
    </source>
</evidence>
<evidence type="ECO:0000256" key="17">
    <source>
        <dbReference type="SAM" id="Phobius"/>
    </source>
</evidence>
<evidence type="ECO:0000313" key="19">
    <source>
        <dbReference type="Proteomes" id="UP000472268"/>
    </source>
</evidence>
<dbReference type="InterPro" id="IPR026192">
    <property type="entry name" value="NDUFC1"/>
</dbReference>
<keyword evidence="7" id="KW-0679">Respiratory chain</keyword>
<sequence length="76" mass="8602">MAPATYLCPFSKLLSPASLPSSSAVQPKFYIWEPPHDIPDWLQVGLTLGTSIFLWIYLIKQHNEDVLAYQRRNGLG</sequence>
<proteinExistence type="inferred from homology"/>
<protein>
    <recommendedName>
        <fullName evidence="5">NADH dehydrogenase [ubiquinone] 1 subunit C1, mitochondrial</fullName>
    </recommendedName>
    <alternativeName>
        <fullName evidence="15">Complex I-KFYI</fullName>
    </alternativeName>
    <alternativeName>
        <fullName evidence="16">NADH-ubiquinone oxidoreductase KFYI subunit</fullName>
    </alternativeName>
</protein>
<accession>A0A673T8C7</accession>
<evidence type="ECO:0000256" key="11">
    <source>
        <dbReference type="ARBA" id="ARBA00022982"/>
    </source>
</evidence>
<dbReference type="GO" id="GO:0045271">
    <property type="term" value="C:respiratory chain complex I"/>
    <property type="evidence" value="ECO:0007669"/>
    <property type="project" value="InterPro"/>
</dbReference>
<feature type="transmembrane region" description="Helical" evidence="17">
    <location>
        <begin position="41"/>
        <end position="59"/>
    </location>
</feature>
<comment type="similarity">
    <text evidence="3">Belongs to the complex I NDUFC1 subunit family.</text>
</comment>
<evidence type="ECO:0000256" key="5">
    <source>
        <dbReference type="ARBA" id="ARBA00016767"/>
    </source>
</evidence>
<dbReference type="AlphaFoldDB" id="A0A673T8C7"/>
<organism evidence="18 19">
    <name type="scientific">Suricata suricatta</name>
    <name type="common">Meerkat</name>
    <dbReference type="NCBI Taxonomy" id="37032"/>
    <lineage>
        <taxon>Eukaryota</taxon>
        <taxon>Metazoa</taxon>
        <taxon>Chordata</taxon>
        <taxon>Craniata</taxon>
        <taxon>Vertebrata</taxon>
        <taxon>Euteleostomi</taxon>
        <taxon>Mammalia</taxon>
        <taxon>Eutheria</taxon>
        <taxon>Laurasiatheria</taxon>
        <taxon>Carnivora</taxon>
        <taxon>Feliformia</taxon>
        <taxon>Herpestidae</taxon>
        <taxon>Suricata</taxon>
    </lineage>
</organism>
<dbReference type="OMA" id="ARFPCHI"/>
<evidence type="ECO:0000256" key="8">
    <source>
        <dbReference type="ARBA" id="ARBA00022692"/>
    </source>
</evidence>
<dbReference type="GO" id="GO:0005743">
    <property type="term" value="C:mitochondrial inner membrane"/>
    <property type="evidence" value="ECO:0007669"/>
    <property type="project" value="UniProtKB-SubCell"/>
</dbReference>
<dbReference type="PANTHER" id="PTHR17097:SF0">
    <property type="entry name" value="NADH DEHYDROGENASE [UBIQUINONE] 1 SUBUNIT C1, MITOCHONDRIAL"/>
    <property type="match status" value="1"/>
</dbReference>
<comment type="subunit">
    <text evidence="4">Complex I is composed of 45 different subunits.</text>
</comment>
<dbReference type="Pfam" id="PF15088">
    <property type="entry name" value="NADH_dh_m_C1"/>
    <property type="match status" value="1"/>
</dbReference>
<keyword evidence="6" id="KW-0813">Transport</keyword>
<evidence type="ECO:0000256" key="2">
    <source>
        <dbReference type="ARBA" id="ARBA00004298"/>
    </source>
</evidence>
<keyword evidence="13" id="KW-0496">Mitochondrion</keyword>
<keyword evidence="10" id="KW-0809">Transit peptide</keyword>
<evidence type="ECO:0000313" key="18">
    <source>
        <dbReference type="Ensembl" id="ENSSSUP00005005169.1"/>
    </source>
</evidence>
<dbReference type="Proteomes" id="UP000472268">
    <property type="component" value="Chromosome 4"/>
</dbReference>
<evidence type="ECO:0000256" key="9">
    <source>
        <dbReference type="ARBA" id="ARBA00022792"/>
    </source>
</evidence>
<reference evidence="18" key="3">
    <citation type="submission" date="2025-09" db="UniProtKB">
        <authorList>
            <consortium name="Ensembl"/>
        </authorList>
    </citation>
    <scope>IDENTIFICATION</scope>
</reference>
<evidence type="ECO:0000256" key="12">
    <source>
        <dbReference type="ARBA" id="ARBA00022989"/>
    </source>
</evidence>
<keyword evidence="11" id="KW-0249">Electron transport</keyword>
<keyword evidence="19" id="KW-1185">Reference proteome</keyword>
<keyword evidence="12 17" id="KW-1133">Transmembrane helix</keyword>
<name>A0A673T8C7_SURSU</name>
<keyword evidence="9" id="KW-0999">Mitochondrion inner membrane</keyword>
<evidence type="ECO:0000256" key="13">
    <source>
        <dbReference type="ARBA" id="ARBA00023128"/>
    </source>
</evidence>
<evidence type="ECO:0000256" key="3">
    <source>
        <dbReference type="ARBA" id="ARBA00008713"/>
    </source>
</evidence>
<evidence type="ECO:0000256" key="14">
    <source>
        <dbReference type="ARBA" id="ARBA00023136"/>
    </source>
</evidence>
<comment type="subcellular location">
    <subcellularLocation>
        <location evidence="2">Mitochondrion inner membrane</location>
        <topology evidence="2">Single-pass membrane protein</topology>
        <orientation evidence="2">Matrix side</orientation>
    </subcellularLocation>
</comment>
<reference evidence="18 19" key="1">
    <citation type="submission" date="2019-05" db="EMBL/GenBank/DDBJ databases">
        <title>A Chromosome-scale Meerkat (S. suricatta) Genome Assembly.</title>
        <authorList>
            <person name="Dudchenko O."/>
            <person name="Lieberman Aiden E."/>
            <person name="Tung J."/>
            <person name="Barreiro L.B."/>
            <person name="Clutton-Brock T.H."/>
        </authorList>
    </citation>
    <scope>NUCLEOTIDE SEQUENCE [LARGE SCALE GENOMIC DNA]</scope>
</reference>
<evidence type="ECO:0000256" key="15">
    <source>
        <dbReference type="ARBA" id="ARBA00030166"/>
    </source>
</evidence>
<evidence type="ECO:0000256" key="16">
    <source>
        <dbReference type="ARBA" id="ARBA00032841"/>
    </source>
</evidence>
<evidence type="ECO:0000256" key="6">
    <source>
        <dbReference type="ARBA" id="ARBA00022448"/>
    </source>
</evidence>
<dbReference type="Ensembl" id="ENSSSUT00005005975.1">
    <property type="protein sequence ID" value="ENSSSUP00005005169.1"/>
    <property type="gene ID" value="ENSSSUG00005003382.1"/>
</dbReference>
<reference evidence="18" key="2">
    <citation type="submission" date="2025-08" db="UniProtKB">
        <authorList>
            <consortium name="Ensembl"/>
        </authorList>
    </citation>
    <scope>IDENTIFICATION</scope>
</reference>
<keyword evidence="8 17" id="KW-0812">Transmembrane</keyword>
<evidence type="ECO:0000256" key="10">
    <source>
        <dbReference type="ARBA" id="ARBA00022946"/>
    </source>
</evidence>
<keyword evidence="14 17" id="KW-0472">Membrane</keyword>
<evidence type="ECO:0000256" key="4">
    <source>
        <dbReference type="ARBA" id="ARBA00011533"/>
    </source>
</evidence>
<evidence type="ECO:0000256" key="7">
    <source>
        <dbReference type="ARBA" id="ARBA00022660"/>
    </source>
</evidence>
<dbReference type="PANTHER" id="PTHR17097">
    <property type="entry name" value="NADH-UBIQUINONE OXIDOREDUCTASE KFYI SUBUNIT"/>
    <property type="match status" value="1"/>
</dbReference>
<comment type="function">
    <text evidence="1">Accessory subunit of the mitochondrial membrane respiratory chain NADH dehydrogenase (Complex I), that is believed not to be involved in catalysis. Complex I functions in the transfer of electrons from NADH to the respiratory chain. The immediate electron acceptor for the enzyme is believed to be ubiquinone.</text>
</comment>